<evidence type="ECO:0000313" key="5">
    <source>
        <dbReference type="Proteomes" id="UP000192247"/>
    </source>
</evidence>
<accession>A0A1V9WZ30</accession>
<proteinExistence type="predicted"/>
<dbReference type="EMBL" id="MNPL01032289">
    <property type="protein sequence ID" value="OQR66484.1"/>
    <property type="molecule type" value="Genomic_DNA"/>
</dbReference>
<dbReference type="AlphaFoldDB" id="A0A1V9WZ30"/>
<dbReference type="PROSITE" id="PS00233">
    <property type="entry name" value="CHIT_BIND_RR_1"/>
    <property type="match status" value="1"/>
</dbReference>
<evidence type="ECO:0000313" key="4">
    <source>
        <dbReference type="EMBL" id="OQR66484.1"/>
    </source>
</evidence>
<keyword evidence="3" id="KW-0732">Signal</keyword>
<feature type="chain" id="PRO_5012212839" description="Cuticle protein 10.9-like" evidence="3">
    <location>
        <begin position="19"/>
        <end position="265"/>
    </location>
</feature>
<evidence type="ECO:0000256" key="3">
    <source>
        <dbReference type="SAM" id="SignalP"/>
    </source>
</evidence>
<dbReference type="GO" id="GO:0005615">
    <property type="term" value="C:extracellular space"/>
    <property type="evidence" value="ECO:0007669"/>
    <property type="project" value="TreeGrafter"/>
</dbReference>
<protein>
    <recommendedName>
        <fullName evidence="6">Cuticle protein 10.9-like</fullName>
    </recommendedName>
</protein>
<dbReference type="InterPro" id="IPR051217">
    <property type="entry name" value="Insect_Cuticle_Struc_Prot"/>
</dbReference>
<evidence type="ECO:0000256" key="1">
    <source>
        <dbReference type="ARBA" id="ARBA00022460"/>
    </source>
</evidence>
<dbReference type="InterPro" id="IPR000618">
    <property type="entry name" value="Insect_cuticle"/>
</dbReference>
<dbReference type="PANTHER" id="PTHR12236">
    <property type="entry name" value="STRUCTURAL CONTITUENT OF CUTICLE"/>
    <property type="match status" value="1"/>
</dbReference>
<reference evidence="4 5" key="1">
    <citation type="journal article" date="2017" name="Gigascience">
        <title>Draft genome of the honey bee ectoparasitic mite, Tropilaelaps mercedesae, is shaped by the parasitic life history.</title>
        <authorList>
            <person name="Dong X."/>
            <person name="Armstrong S.D."/>
            <person name="Xia D."/>
            <person name="Makepeace B.L."/>
            <person name="Darby A.C."/>
            <person name="Kadowaki T."/>
        </authorList>
    </citation>
    <scope>NUCLEOTIDE SEQUENCE [LARGE SCALE GENOMIC DNA]</scope>
    <source>
        <strain evidence="4">Wuxi-XJTLU</strain>
    </source>
</reference>
<organism evidence="4 5">
    <name type="scientific">Tropilaelaps mercedesae</name>
    <dbReference type="NCBI Taxonomy" id="418985"/>
    <lineage>
        <taxon>Eukaryota</taxon>
        <taxon>Metazoa</taxon>
        <taxon>Ecdysozoa</taxon>
        <taxon>Arthropoda</taxon>
        <taxon>Chelicerata</taxon>
        <taxon>Arachnida</taxon>
        <taxon>Acari</taxon>
        <taxon>Parasitiformes</taxon>
        <taxon>Mesostigmata</taxon>
        <taxon>Gamasina</taxon>
        <taxon>Dermanyssoidea</taxon>
        <taxon>Laelapidae</taxon>
        <taxon>Tropilaelaps</taxon>
    </lineage>
</organism>
<sequence>MLPLMISLASSLAALASGLVRTSFASPHAAYTTEYNLGGYQYPHRHYDPGHTHYRHPYGRYGVYGYHSDYAHGYRGAHGHHHGPYGLHSHYHPTGYRRNLYYHHDGYGYPHYNYHGYNPYSARVRYNLPLVNAVKSSVFTIPATGTPTVSQPGAVVPRTAARNLEIRSTVPTPYQFAYSVNGADGAYDRQESGDGAGRVDGAYSFVLPDGRKRHVEYTADAAGFRAKVDTNEPGTESQHPAAVQLYSSAIPAAQAAILSDSYRHR</sequence>
<keyword evidence="5" id="KW-1185">Reference proteome</keyword>
<dbReference type="InParanoid" id="A0A1V9WZ30"/>
<dbReference type="PRINTS" id="PR00947">
    <property type="entry name" value="CUTICLE"/>
</dbReference>
<evidence type="ECO:0008006" key="6">
    <source>
        <dbReference type="Google" id="ProtNLM"/>
    </source>
</evidence>
<dbReference type="Pfam" id="PF00379">
    <property type="entry name" value="Chitin_bind_4"/>
    <property type="match status" value="1"/>
</dbReference>
<evidence type="ECO:0000256" key="2">
    <source>
        <dbReference type="PROSITE-ProRule" id="PRU00497"/>
    </source>
</evidence>
<comment type="caution">
    <text evidence="4">The sequence shown here is derived from an EMBL/GenBank/DDBJ whole genome shotgun (WGS) entry which is preliminary data.</text>
</comment>
<gene>
    <name evidence="4" type="ORF">BIW11_14126</name>
</gene>
<dbReference type="InterPro" id="IPR031311">
    <property type="entry name" value="CHIT_BIND_RR_consensus"/>
</dbReference>
<dbReference type="OrthoDB" id="6508792at2759"/>
<feature type="signal peptide" evidence="3">
    <location>
        <begin position="1"/>
        <end position="18"/>
    </location>
</feature>
<dbReference type="PROSITE" id="PS51155">
    <property type="entry name" value="CHIT_BIND_RR_2"/>
    <property type="match status" value="1"/>
</dbReference>
<keyword evidence="1 2" id="KW-0193">Cuticle</keyword>
<name>A0A1V9WZ30_9ACAR</name>
<dbReference type="GO" id="GO:0042302">
    <property type="term" value="F:structural constituent of cuticle"/>
    <property type="evidence" value="ECO:0007669"/>
    <property type="project" value="UniProtKB-UniRule"/>
</dbReference>
<dbReference type="Proteomes" id="UP000192247">
    <property type="component" value="Unassembled WGS sequence"/>
</dbReference>
<dbReference type="PANTHER" id="PTHR12236:SF79">
    <property type="entry name" value="CUTICULAR PROTEIN 50CB-RELATED"/>
    <property type="match status" value="1"/>
</dbReference>
<dbReference type="GO" id="GO:0031012">
    <property type="term" value="C:extracellular matrix"/>
    <property type="evidence" value="ECO:0007669"/>
    <property type="project" value="TreeGrafter"/>
</dbReference>